<organism evidence="2 3">
    <name type="scientific">Novosphingobium mangrovi</name>
    <name type="common">ex Hu et al. 2023</name>
    <dbReference type="NCBI Taxonomy" id="2930094"/>
    <lineage>
        <taxon>Bacteria</taxon>
        <taxon>Pseudomonadati</taxon>
        <taxon>Pseudomonadota</taxon>
        <taxon>Alphaproteobacteria</taxon>
        <taxon>Sphingomonadales</taxon>
        <taxon>Sphingomonadaceae</taxon>
        <taxon>Novosphingobium</taxon>
    </lineage>
</organism>
<reference evidence="2" key="1">
    <citation type="submission" date="2022-03" db="EMBL/GenBank/DDBJ databases">
        <title>Identification of a novel bacterium isolated from mangrove sediments.</title>
        <authorList>
            <person name="Pan X."/>
        </authorList>
    </citation>
    <scope>NUCLEOTIDE SEQUENCE</scope>
    <source>
        <strain evidence="2">B2637</strain>
    </source>
</reference>
<comment type="caution">
    <text evidence="2">The sequence shown here is derived from an EMBL/GenBank/DDBJ whole genome shotgun (WGS) entry which is preliminary data.</text>
</comment>
<keyword evidence="3" id="KW-1185">Reference proteome</keyword>
<dbReference type="InterPro" id="IPR005835">
    <property type="entry name" value="NTP_transferase_dom"/>
</dbReference>
<dbReference type="EMBL" id="JALHAT010000012">
    <property type="protein sequence ID" value="MCJ1960802.1"/>
    <property type="molecule type" value="Genomic_DNA"/>
</dbReference>
<evidence type="ECO:0000259" key="1">
    <source>
        <dbReference type="Pfam" id="PF00483"/>
    </source>
</evidence>
<evidence type="ECO:0000313" key="3">
    <source>
        <dbReference type="Proteomes" id="UP001162802"/>
    </source>
</evidence>
<dbReference type="InterPro" id="IPR029044">
    <property type="entry name" value="Nucleotide-diphossugar_trans"/>
</dbReference>
<dbReference type="Gene3D" id="3.90.550.10">
    <property type="entry name" value="Spore Coat Polysaccharide Biosynthesis Protein SpsA, Chain A"/>
    <property type="match status" value="1"/>
</dbReference>
<sequence length="351" mass="37631">MTEIVPVILCGGSGTRLWPRSRASKPKPFLPLIGSQTLFEQAVARCPASAGFARPMIVTGHLHLEHVEAQLKVADKARIVVEPAARNTAAAIALAAYSLSEDAIMLVCPSDHHIGRPEAFVQAAHSAAALAAEGWMVSFGIEATSPETGFGYLKRGDAIEQDGVILGYRTAQFVEKPDLERAGAFLADGGYSWNGGIFAFRVRDYREELERHRPQIARAVRAAVADGTCDGVRFHPDRDLFASAPSASVDYAVMENTTRAAMVPVAMQWSDIGNWRALHEALEHDEAGNTKRAMGEVELVDCRNVFVDSDGPRVSVIGLEDVVVVVDGNDIMVTSVAGTQKVGALAGAKNQ</sequence>
<dbReference type="Pfam" id="PF00483">
    <property type="entry name" value="NTP_transferase"/>
    <property type="match status" value="1"/>
</dbReference>
<gene>
    <name evidence="2" type="ORF">MTR65_08935</name>
</gene>
<feature type="domain" description="Nucleotidyl transferase" evidence="1">
    <location>
        <begin position="6"/>
        <end position="286"/>
    </location>
</feature>
<dbReference type="SUPFAM" id="SSF53448">
    <property type="entry name" value="Nucleotide-diphospho-sugar transferases"/>
    <property type="match status" value="1"/>
</dbReference>
<dbReference type="Proteomes" id="UP001162802">
    <property type="component" value="Unassembled WGS sequence"/>
</dbReference>
<dbReference type="SUPFAM" id="SSF159283">
    <property type="entry name" value="Guanosine diphospho-D-mannose pyrophosphorylase/mannose-6-phosphate isomerase linker domain"/>
    <property type="match status" value="1"/>
</dbReference>
<dbReference type="RefSeq" id="WP_243799506.1">
    <property type="nucleotide sequence ID" value="NZ_JALHAT010000012.1"/>
</dbReference>
<evidence type="ECO:0000313" key="2">
    <source>
        <dbReference type="EMBL" id="MCJ1960802.1"/>
    </source>
</evidence>
<name>A0ABT0AC88_9SPHN</name>
<protein>
    <submittedName>
        <fullName evidence="2">Sugar phosphate nucleotidyltransferase</fullName>
    </submittedName>
</protein>
<dbReference type="PANTHER" id="PTHR46390">
    <property type="entry name" value="MANNOSE-1-PHOSPHATE GUANYLYLTRANSFERASE"/>
    <property type="match status" value="1"/>
</dbReference>
<dbReference type="InterPro" id="IPR051161">
    <property type="entry name" value="Mannose-6P_isomerase_type2"/>
</dbReference>
<proteinExistence type="predicted"/>
<dbReference type="InterPro" id="IPR049577">
    <property type="entry name" value="GMPP_N"/>
</dbReference>
<dbReference type="CDD" id="cd02509">
    <property type="entry name" value="GDP-M1P_Guanylyltransferase"/>
    <property type="match status" value="1"/>
</dbReference>
<dbReference type="PANTHER" id="PTHR46390:SF1">
    <property type="entry name" value="MANNOSE-1-PHOSPHATE GUANYLYLTRANSFERASE"/>
    <property type="match status" value="1"/>
</dbReference>
<accession>A0ABT0AC88</accession>